<keyword evidence="2" id="KW-1185">Reference proteome</keyword>
<dbReference type="EMBL" id="WQLV01000001">
    <property type="protein sequence ID" value="MVO14808.1"/>
    <property type="molecule type" value="Genomic_DNA"/>
</dbReference>
<reference evidence="1 2" key="1">
    <citation type="submission" date="2019-12" db="EMBL/GenBank/DDBJ databases">
        <authorList>
            <person name="Zhang Y.-J."/>
        </authorList>
    </citation>
    <scope>NUCLEOTIDE SEQUENCE [LARGE SCALE GENOMIC DNA]</scope>
    <source>
        <strain evidence="1 2">CY05</strain>
    </source>
</reference>
<comment type="caution">
    <text evidence="1">The sequence shown here is derived from an EMBL/GenBank/DDBJ whole genome shotgun (WGS) entry which is preliminary data.</text>
</comment>
<sequence length="157" mass="17199">MRSDLTPQMLEAMHAQETGEVVLPLITLTQAGWAEAIRVVPNTVPITHQGQEFQPLGFSVSLPDEEAEGVPVINWVADNTDRRLVQALRQVTGIVEAQIVVILADTPDDVQVGPLDVEMRAAEYDAHTIRGTMGVEPILETQFGHMILNPQNVPALF</sequence>
<evidence type="ECO:0000313" key="1">
    <source>
        <dbReference type="EMBL" id="MVO14808.1"/>
    </source>
</evidence>
<dbReference type="AlphaFoldDB" id="A0A6L6WC62"/>
<dbReference type="InterPro" id="IPR014974">
    <property type="entry name" value="DUF1833"/>
</dbReference>
<proteinExistence type="predicted"/>
<protein>
    <submittedName>
        <fullName evidence="1">DUF1833 domain-containing protein</fullName>
    </submittedName>
</protein>
<gene>
    <name evidence="1" type="ORF">GO984_03205</name>
</gene>
<dbReference type="Proteomes" id="UP000478892">
    <property type="component" value="Unassembled WGS sequence"/>
</dbReference>
<accession>A0A6L6WC62</accession>
<dbReference type="Pfam" id="PF08875">
    <property type="entry name" value="DUF1833"/>
    <property type="match status" value="1"/>
</dbReference>
<name>A0A6L6WC62_9RHOB</name>
<evidence type="ECO:0000313" key="2">
    <source>
        <dbReference type="Proteomes" id="UP000478892"/>
    </source>
</evidence>
<dbReference type="RefSeq" id="WP_157021084.1">
    <property type="nucleotide sequence ID" value="NZ_WQLV01000001.1"/>
</dbReference>
<organism evidence="1 2">
    <name type="scientific">Parasedimentitalea huanghaiensis</name>
    <dbReference type="NCBI Taxonomy" id="2682100"/>
    <lineage>
        <taxon>Bacteria</taxon>
        <taxon>Pseudomonadati</taxon>
        <taxon>Pseudomonadota</taxon>
        <taxon>Alphaproteobacteria</taxon>
        <taxon>Rhodobacterales</taxon>
        <taxon>Paracoccaceae</taxon>
        <taxon>Parasedimentitalea</taxon>
    </lineage>
</organism>